<dbReference type="AlphaFoldDB" id="A0A1T4JNY8"/>
<keyword evidence="1" id="KW-0658">Purine biosynthesis</keyword>
<evidence type="ECO:0000256" key="3">
    <source>
        <dbReference type="ARBA" id="ARBA00025012"/>
    </source>
</evidence>
<gene>
    <name evidence="5" type="ORF">SAMN02745149_00655</name>
</gene>
<evidence type="ECO:0000259" key="4">
    <source>
        <dbReference type="SMART" id="SM00998"/>
    </source>
</evidence>
<dbReference type="GO" id="GO:0004018">
    <property type="term" value="F:N6-(1,2-dicarboxyethyl)AMP AMP-lyase (fumarate-forming) activity"/>
    <property type="evidence" value="ECO:0007669"/>
    <property type="project" value="InterPro"/>
</dbReference>
<dbReference type="PANTHER" id="PTHR43172:SF1">
    <property type="entry name" value="ADENYLOSUCCINATE LYASE"/>
    <property type="match status" value="1"/>
</dbReference>
<dbReference type="PANTHER" id="PTHR43172">
    <property type="entry name" value="ADENYLOSUCCINATE LYASE"/>
    <property type="match status" value="1"/>
</dbReference>
<dbReference type="STRING" id="261392.SAMN02745149_00655"/>
<accession>A0A1T4JNY8</accession>
<organism evidence="5 6">
    <name type="scientific">Treponema porcinum</name>
    <dbReference type="NCBI Taxonomy" id="261392"/>
    <lineage>
        <taxon>Bacteria</taxon>
        <taxon>Pseudomonadati</taxon>
        <taxon>Spirochaetota</taxon>
        <taxon>Spirochaetia</taxon>
        <taxon>Spirochaetales</taxon>
        <taxon>Treponemataceae</taxon>
        <taxon>Treponema</taxon>
    </lineage>
</organism>
<dbReference type="Gene3D" id="1.20.200.10">
    <property type="entry name" value="Fumarase/aspartase (Central domain)"/>
    <property type="match status" value="1"/>
</dbReference>
<dbReference type="SUPFAM" id="SSF48557">
    <property type="entry name" value="L-aspartase-like"/>
    <property type="match status" value="1"/>
</dbReference>
<dbReference type="EMBL" id="FUWG01000004">
    <property type="protein sequence ID" value="SJZ31864.1"/>
    <property type="molecule type" value="Genomic_DNA"/>
</dbReference>
<dbReference type="InterPro" id="IPR013539">
    <property type="entry name" value="PurB_C"/>
</dbReference>
<dbReference type="PROSITE" id="PS00163">
    <property type="entry name" value="FUMARATE_LYASES"/>
    <property type="match status" value="1"/>
</dbReference>
<dbReference type="SMART" id="SM00998">
    <property type="entry name" value="ADSL_C"/>
    <property type="match status" value="1"/>
</dbReference>
<dbReference type="Pfam" id="PF08328">
    <property type="entry name" value="ASL_C"/>
    <property type="match status" value="1"/>
</dbReference>
<evidence type="ECO:0000256" key="2">
    <source>
        <dbReference type="ARBA" id="ARBA00023239"/>
    </source>
</evidence>
<dbReference type="GO" id="GO:0006188">
    <property type="term" value="P:IMP biosynthetic process"/>
    <property type="evidence" value="ECO:0007669"/>
    <property type="project" value="InterPro"/>
</dbReference>
<dbReference type="RefSeq" id="WP_078932576.1">
    <property type="nucleotide sequence ID" value="NZ_FUWG01000004.1"/>
</dbReference>
<evidence type="ECO:0000313" key="5">
    <source>
        <dbReference type="EMBL" id="SJZ31864.1"/>
    </source>
</evidence>
<dbReference type="GO" id="GO:0005829">
    <property type="term" value="C:cytosol"/>
    <property type="evidence" value="ECO:0007669"/>
    <property type="project" value="TreeGrafter"/>
</dbReference>
<dbReference type="InterPro" id="IPR000362">
    <property type="entry name" value="Fumarate_lyase_fam"/>
</dbReference>
<dbReference type="CDD" id="cd01595">
    <property type="entry name" value="Adenylsuccinate_lyase_like"/>
    <property type="match status" value="1"/>
</dbReference>
<dbReference type="GO" id="GO:0070626">
    <property type="term" value="F:(S)-2-(5-amino-1-(5-phospho-D-ribosyl)imidazole-4-carboxamido) succinate lyase (fumarate-forming) activity"/>
    <property type="evidence" value="ECO:0007669"/>
    <property type="project" value="TreeGrafter"/>
</dbReference>
<dbReference type="InterPro" id="IPR019468">
    <property type="entry name" value="AdenyloSucc_lyase_C"/>
</dbReference>
<keyword evidence="2 5" id="KW-0456">Lyase</keyword>
<proteinExistence type="predicted"/>
<dbReference type="InterPro" id="IPR020557">
    <property type="entry name" value="Fumarate_lyase_CS"/>
</dbReference>
<evidence type="ECO:0000256" key="1">
    <source>
        <dbReference type="ARBA" id="ARBA00022755"/>
    </source>
</evidence>
<dbReference type="GO" id="GO:0044208">
    <property type="term" value="P:'de novo' AMP biosynthetic process"/>
    <property type="evidence" value="ECO:0007669"/>
    <property type="project" value="TreeGrafter"/>
</dbReference>
<dbReference type="Proteomes" id="UP000190423">
    <property type="component" value="Unassembled WGS sequence"/>
</dbReference>
<dbReference type="OrthoDB" id="9768878at2"/>
<evidence type="ECO:0000313" key="6">
    <source>
        <dbReference type="Proteomes" id="UP000190423"/>
    </source>
</evidence>
<dbReference type="InterPro" id="IPR022761">
    <property type="entry name" value="Fumarate_lyase_N"/>
</dbReference>
<comment type="function">
    <text evidence="3">Catalyzes two reactions in de novo purine nucleotide biosynthesis. Catalyzes the breakdown of 5-aminoimidazole- (N-succinylocarboxamide) ribotide (SAICAR or 2-[5-amino-1-(5-phospho-beta-D-ribosyl)imidazole-4-carboxamido]succinate) to 5-aminoimidazole-4-carboxamide ribotide (AICAR or 5-amino-1-(5-phospho-beta-D-ribosyl)imidazole-4-carboxamide) and fumarate, and of adenylosuccinate (ADS or N(6)-(1,2-dicarboxyethyl)-AMP) to adenosine monophosphate (AMP) and fumarate.</text>
</comment>
<dbReference type="InterPro" id="IPR024083">
    <property type="entry name" value="Fumarase/histidase_N"/>
</dbReference>
<dbReference type="Gene3D" id="1.10.275.10">
    <property type="entry name" value="Fumarase/aspartase (N-terminal domain)"/>
    <property type="match status" value="1"/>
</dbReference>
<dbReference type="Pfam" id="PF00206">
    <property type="entry name" value="Lyase_1"/>
    <property type="match status" value="1"/>
</dbReference>
<feature type="domain" description="Adenylosuccinate lyase C-terminal" evidence="4">
    <location>
        <begin position="379"/>
        <end position="465"/>
    </location>
</feature>
<reference evidence="5 6" key="1">
    <citation type="submission" date="2017-02" db="EMBL/GenBank/DDBJ databases">
        <authorList>
            <person name="Peterson S.W."/>
        </authorList>
    </citation>
    <scope>NUCLEOTIDE SEQUENCE [LARGE SCALE GENOMIC DNA]</scope>
    <source>
        <strain evidence="5 6">ATCC BAA-908</strain>
    </source>
</reference>
<keyword evidence="6" id="KW-1185">Reference proteome</keyword>
<name>A0A1T4JNY8_TREPO</name>
<dbReference type="PRINTS" id="PR00145">
    <property type="entry name" value="ARGSUCLYASE"/>
</dbReference>
<protein>
    <submittedName>
        <fullName evidence="5">Adenylosuccinate lyase</fullName>
    </submittedName>
</protein>
<dbReference type="GeneID" id="78315968"/>
<dbReference type="PRINTS" id="PR00149">
    <property type="entry name" value="FUMRATELYASE"/>
</dbReference>
<sequence length="473" mass="52934">METRNIFENLSCLDHRYSLSEKEVFEKLSQYISEEASVRSCAKAEAALVKAHLSVRGKLTESIEKKLDDVASNIDPQEVYAEEEKTQHNIRALVNVLKTKVDPEIGPYVHLGATSVDILDTALSMRMRDVTQNVVLPELKALELALCNIAERDCETPQVGRTHGQHAVPITFGWSIAEFVSRLGKSILRIEELSKQLKGKLAGPVGSYNGPSMIVKDPEDLEKRYLAYVGLEPSEYSNQLVEPEYLLRLLLEMNVAFGVIANLADDLRNLQRSEIGEVFEYFSSTQVGSSTMPQKRNPWNSEHVKSLWKAMCPRVITFYMDQISEHQRDLTNSASQRFMADYVTGFTMAVNRMKKVVSGLHPDAENMAKNLENAGGKVKGGVLAEPAYILLGEAGVNDGHEVIRKITLEAEQTGKTFFEVLKTHTDAYEKITSQLEKLGVADPANFFEHPSNYCGLAATKSKRLAQKYKELMK</sequence>
<dbReference type="InterPro" id="IPR008948">
    <property type="entry name" value="L-Aspartase-like"/>
</dbReference>